<organism evidence="1 2">
    <name type="scientific">Symbiodinium necroappetens</name>
    <dbReference type="NCBI Taxonomy" id="1628268"/>
    <lineage>
        <taxon>Eukaryota</taxon>
        <taxon>Sar</taxon>
        <taxon>Alveolata</taxon>
        <taxon>Dinophyceae</taxon>
        <taxon>Suessiales</taxon>
        <taxon>Symbiodiniaceae</taxon>
        <taxon>Symbiodinium</taxon>
    </lineage>
</organism>
<protein>
    <submittedName>
        <fullName evidence="1">Uncharacterized protein</fullName>
    </submittedName>
</protein>
<gene>
    <name evidence="1" type="ORF">SNEC2469_LOCUS21749</name>
</gene>
<dbReference type="EMBL" id="CAJNJA010038750">
    <property type="protein sequence ID" value="CAE7750238.1"/>
    <property type="molecule type" value="Genomic_DNA"/>
</dbReference>
<reference evidence="1" key="1">
    <citation type="submission" date="2021-02" db="EMBL/GenBank/DDBJ databases">
        <authorList>
            <person name="Dougan E. K."/>
            <person name="Rhodes N."/>
            <person name="Thang M."/>
            <person name="Chan C."/>
        </authorList>
    </citation>
    <scope>NUCLEOTIDE SEQUENCE</scope>
</reference>
<comment type="caution">
    <text evidence="1">The sequence shown here is derived from an EMBL/GenBank/DDBJ whole genome shotgun (WGS) entry which is preliminary data.</text>
</comment>
<sequence length="302" mass="32997">APVASRLRPLTTQDRVAARSIIRSLAERVENWDKHATLIAGCFGCGKTVAREEALGGRQGVHVHRVEGNAWKKELYEGLDLDNELMLETVFRAIRDKLGKPPVLVLDIPRSTKEGMGSISGFAKSFSSDKSLVHVIVCASSAAMPIAFDAGGPNRQKNFWAPCLPWRSCSGGFNALELVDACQRYAVEGERALKAKKAEMKESAYEDVKIFLRDCKFKTDITDTTPAGAGSGVDVGKLAGGSCALPQDVAMWIRAQKCHPVIWRTVERKYQFASELHAEAATEILNSPSQQSPKERTCHGGR</sequence>
<name>A0A812XRM1_9DINO</name>
<evidence type="ECO:0000313" key="2">
    <source>
        <dbReference type="Proteomes" id="UP000601435"/>
    </source>
</evidence>
<proteinExistence type="predicted"/>
<accession>A0A812XRM1</accession>
<evidence type="ECO:0000313" key="1">
    <source>
        <dbReference type="EMBL" id="CAE7750238.1"/>
    </source>
</evidence>
<feature type="non-terminal residue" evidence="1">
    <location>
        <position position="1"/>
    </location>
</feature>
<dbReference type="AlphaFoldDB" id="A0A812XRM1"/>
<dbReference type="OrthoDB" id="445929at2759"/>
<keyword evidence="2" id="KW-1185">Reference proteome</keyword>
<dbReference type="Proteomes" id="UP000601435">
    <property type="component" value="Unassembled WGS sequence"/>
</dbReference>